<dbReference type="InterPro" id="IPR018062">
    <property type="entry name" value="HTH_AraC-typ_CS"/>
</dbReference>
<evidence type="ECO:0000256" key="3">
    <source>
        <dbReference type="ARBA" id="ARBA00023163"/>
    </source>
</evidence>
<sequence length="187" mass="22059">MEIYIRNMVCDRCIKSVRHIFEKMRIETEEIRLGVVYTKVAVPDAQVRSLKDALREEGFEWMDDQKAKMVELIKSLLIQLVQTAELDEMKGNLSAYLSKMLLKDYHYLSQLFSSMENTTIEQYFILQKIEKVKEWLVYDEFSVSEIAFKLGYSSVSHLSGQFKKVTGFTPSEFKQFKDHYRKPLDKV</sequence>
<dbReference type="Pfam" id="PF12833">
    <property type="entry name" value="HTH_18"/>
    <property type="match status" value="1"/>
</dbReference>
<accession>A0ABS9KT88</accession>
<name>A0ABS9KT88_9BACT</name>
<keyword evidence="6" id="KW-1185">Reference proteome</keyword>
<dbReference type="InterPro" id="IPR009057">
    <property type="entry name" value="Homeodomain-like_sf"/>
</dbReference>
<dbReference type="PANTHER" id="PTHR43280">
    <property type="entry name" value="ARAC-FAMILY TRANSCRIPTIONAL REGULATOR"/>
    <property type="match status" value="1"/>
</dbReference>
<dbReference type="PRINTS" id="PR00032">
    <property type="entry name" value="HTHARAC"/>
</dbReference>
<dbReference type="SUPFAM" id="SSF46689">
    <property type="entry name" value="Homeodomain-like"/>
    <property type="match status" value="1"/>
</dbReference>
<dbReference type="Gene3D" id="1.10.10.60">
    <property type="entry name" value="Homeodomain-like"/>
    <property type="match status" value="1"/>
</dbReference>
<keyword evidence="1" id="KW-0805">Transcription regulation</keyword>
<dbReference type="Proteomes" id="UP001165367">
    <property type="component" value="Unassembled WGS sequence"/>
</dbReference>
<proteinExistence type="predicted"/>
<dbReference type="PROSITE" id="PS00041">
    <property type="entry name" value="HTH_ARAC_FAMILY_1"/>
    <property type="match status" value="1"/>
</dbReference>
<keyword evidence="3" id="KW-0804">Transcription</keyword>
<dbReference type="InterPro" id="IPR018060">
    <property type="entry name" value="HTH_AraC"/>
</dbReference>
<evidence type="ECO:0000256" key="1">
    <source>
        <dbReference type="ARBA" id="ARBA00023015"/>
    </source>
</evidence>
<organism evidence="5 6">
    <name type="scientific">Terrimonas ginsenosidimutans</name>
    <dbReference type="NCBI Taxonomy" id="2908004"/>
    <lineage>
        <taxon>Bacteria</taxon>
        <taxon>Pseudomonadati</taxon>
        <taxon>Bacteroidota</taxon>
        <taxon>Chitinophagia</taxon>
        <taxon>Chitinophagales</taxon>
        <taxon>Chitinophagaceae</taxon>
        <taxon>Terrimonas</taxon>
    </lineage>
</organism>
<protein>
    <submittedName>
        <fullName evidence="5">AraC family transcriptional regulator</fullName>
    </submittedName>
</protein>
<dbReference type="PROSITE" id="PS01124">
    <property type="entry name" value="HTH_ARAC_FAMILY_2"/>
    <property type="match status" value="1"/>
</dbReference>
<feature type="domain" description="HTH araC/xylS-type" evidence="4">
    <location>
        <begin position="107"/>
        <end position="176"/>
    </location>
</feature>
<dbReference type="PANTHER" id="PTHR43280:SF28">
    <property type="entry name" value="HTH-TYPE TRANSCRIPTIONAL ACTIVATOR RHAS"/>
    <property type="match status" value="1"/>
</dbReference>
<comment type="caution">
    <text evidence="5">The sequence shown here is derived from an EMBL/GenBank/DDBJ whole genome shotgun (WGS) entry which is preliminary data.</text>
</comment>
<evidence type="ECO:0000313" key="6">
    <source>
        <dbReference type="Proteomes" id="UP001165367"/>
    </source>
</evidence>
<keyword evidence="2" id="KW-0238">DNA-binding</keyword>
<dbReference type="RefSeq" id="WP_237873443.1">
    <property type="nucleotide sequence ID" value="NZ_JAKLTR010000009.1"/>
</dbReference>
<evidence type="ECO:0000259" key="4">
    <source>
        <dbReference type="PROSITE" id="PS01124"/>
    </source>
</evidence>
<dbReference type="SMART" id="SM00342">
    <property type="entry name" value="HTH_ARAC"/>
    <property type="match status" value="1"/>
</dbReference>
<gene>
    <name evidence="5" type="ORF">LZZ85_14745</name>
</gene>
<dbReference type="EMBL" id="JAKLTR010000009">
    <property type="protein sequence ID" value="MCG2615556.1"/>
    <property type="molecule type" value="Genomic_DNA"/>
</dbReference>
<evidence type="ECO:0000256" key="2">
    <source>
        <dbReference type="ARBA" id="ARBA00023125"/>
    </source>
</evidence>
<reference evidence="5" key="1">
    <citation type="submission" date="2022-01" db="EMBL/GenBank/DDBJ databases">
        <authorList>
            <person name="Jo J.-H."/>
            <person name="Im W.-T."/>
        </authorList>
    </citation>
    <scope>NUCLEOTIDE SEQUENCE</scope>
    <source>
        <strain evidence="5">NA20</strain>
    </source>
</reference>
<dbReference type="InterPro" id="IPR020449">
    <property type="entry name" value="Tscrpt_reg_AraC-type_HTH"/>
</dbReference>
<evidence type="ECO:0000313" key="5">
    <source>
        <dbReference type="EMBL" id="MCG2615556.1"/>
    </source>
</evidence>